<evidence type="ECO:0000256" key="7">
    <source>
        <dbReference type="ARBA" id="ARBA00022989"/>
    </source>
</evidence>
<evidence type="ECO:0000256" key="9">
    <source>
        <dbReference type="RuleBase" id="RU365093"/>
    </source>
</evidence>
<keyword evidence="5 9" id="KW-0997">Cell inner membrane</keyword>
<evidence type="ECO:0000256" key="1">
    <source>
        <dbReference type="ARBA" id="ARBA00004377"/>
    </source>
</evidence>
<dbReference type="Gene3D" id="2.40.30.170">
    <property type="match status" value="1"/>
</dbReference>
<dbReference type="InterPro" id="IPR010129">
    <property type="entry name" value="T1SS_HlyD"/>
</dbReference>
<dbReference type="GO" id="GO:0005886">
    <property type="term" value="C:plasma membrane"/>
    <property type="evidence" value="ECO:0007669"/>
    <property type="project" value="UniProtKB-SubCell"/>
</dbReference>
<evidence type="ECO:0000256" key="4">
    <source>
        <dbReference type="ARBA" id="ARBA00022475"/>
    </source>
</evidence>
<organism evidence="13 14">
    <name type="scientific">Paludibacterium purpuratum</name>
    <dbReference type="NCBI Taxonomy" id="1144873"/>
    <lineage>
        <taxon>Bacteria</taxon>
        <taxon>Pseudomonadati</taxon>
        <taxon>Pseudomonadota</taxon>
        <taxon>Betaproteobacteria</taxon>
        <taxon>Neisseriales</taxon>
        <taxon>Chromobacteriaceae</taxon>
        <taxon>Paludibacterium</taxon>
    </lineage>
</organism>
<evidence type="ECO:0000256" key="2">
    <source>
        <dbReference type="ARBA" id="ARBA00009477"/>
    </source>
</evidence>
<feature type="domain" description="CyaD-like alpha-helical hairpin" evidence="11">
    <location>
        <begin position="128"/>
        <end position="322"/>
    </location>
</feature>
<gene>
    <name evidence="13" type="ORF">DFP86_1116</name>
</gene>
<dbReference type="Pfam" id="PF26002">
    <property type="entry name" value="Beta-barrel_AprE"/>
    <property type="match status" value="1"/>
</dbReference>
<dbReference type="OrthoDB" id="9775513at2"/>
<evidence type="ECO:0000313" key="14">
    <source>
        <dbReference type="Proteomes" id="UP000295611"/>
    </source>
</evidence>
<evidence type="ECO:0000256" key="6">
    <source>
        <dbReference type="ARBA" id="ARBA00022692"/>
    </source>
</evidence>
<dbReference type="EMBL" id="SNZP01000011">
    <property type="protein sequence ID" value="TDR76423.1"/>
    <property type="molecule type" value="Genomic_DNA"/>
</dbReference>
<keyword evidence="4 9" id="KW-1003">Cell membrane</keyword>
<evidence type="ECO:0000259" key="12">
    <source>
        <dbReference type="Pfam" id="PF26002"/>
    </source>
</evidence>
<dbReference type="InterPro" id="IPR050739">
    <property type="entry name" value="MFP"/>
</dbReference>
<keyword evidence="7" id="KW-1133">Transmembrane helix</keyword>
<evidence type="ECO:0000256" key="3">
    <source>
        <dbReference type="ARBA" id="ARBA00022448"/>
    </source>
</evidence>
<dbReference type="Gene3D" id="2.40.50.100">
    <property type="match status" value="1"/>
</dbReference>
<dbReference type="PANTHER" id="PTHR30386">
    <property type="entry name" value="MEMBRANE FUSION SUBUNIT OF EMRAB-TOLC MULTIDRUG EFFLUX PUMP"/>
    <property type="match status" value="1"/>
</dbReference>
<keyword evidence="10" id="KW-0175">Coiled coil</keyword>
<feature type="coiled-coil region" evidence="10">
    <location>
        <begin position="270"/>
        <end position="319"/>
    </location>
</feature>
<reference evidence="13 14" key="1">
    <citation type="submission" date="2019-03" db="EMBL/GenBank/DDBJ databases">
        <title>Genomic Encyclopedia of Type Strains, Phase III (KMG-III): the genomes of soil and plant-associated and newly described type strains.</title>
        <authorList>
            <person name="Whitman W."/>
        </authorList>
    </citation>
    <scope>NUCLEOTIDE SEQUENCE [LARGE SCALE GENOMIC DNA]</scope>
    <source>
        <strain evidence="13 14">CECT 8976</strain>
    </source>
</reference>
<dbReference type="SUPFAM" id="SSF111369">
    <property type="entry name" value="HlyD-like secretion proteins"/>
    <property type="match status" value="1"/>
</dbReference>
<feature type="domain" description="AprE-like beta-barrel" evidence="12">
    <location>
        <begin position="360"/>
        <end position="449"/>
    </location>
</feature>
<dbReference type="Pfam" id="PF25988">
    <property type="entry name" value="HH_CyaD"/>
    <property type="match status" value="1"/>
</dbReference>
<dbReference type="PRINTS" id="PR01490">
    <property type="entry name" value="RTXTOXIND"/>
</dbReference>
<evidence type="ECO:0000313" key="13">
    <source>
        <dbReference type="EMBL" id="TDR76423.1"/>
    </source>
</evidence>
<dbReference type="PANTHER" id="PTHR30386:SF27">
    <property type="entry name" value="MEMBRANE FUSION PROTEIN (MFP) FAMILY PROTEIN"/>
    <property type="match status" value="1"/>
</dbReference>
<comment type="similarity">
    <text evidence="2 9">Belongs to the membrane fusion protein (MFP) (TC 8.A.1) family.</text>
</comment>
<keyword evidence="14" id="KW-1185">Reference proteome</keyword>
<dbReference type="InterPro" id="IPR006144">
    <property type="entry name" value="Secretion_HlyD_CS"/>
</dbReference>
<evidence type="ECO:0000256" key="5">
    <source>
        <dbReference type="ARBA" id="ARBA00022519"/>
    </source>
</evidence>
<sequence>MRLYWQSLRDLAQRYRQVFAYAWSIRDQLESPQRQRDELAFLPAHLELAETPVHPAPQWALRLLMAFSLLALLWSVFGKLDIVATAHGKLEPDVMVKVIQPMDTGIVRTIQVQDGQRVQAGQLLLELDPTQAQADAGKTRAALLDANLAAARAEALLASLQNGKPPRVAPIDGEPTIRQQEAQHFVEGQFAEYQQKTAANQSELFKRQAELQTAQVEIAKLQQTVPMARQVAQSYAALLPSGDVSRQEYLEKQQTYVQQQHDLLAQQSHVQELRAATEEQRRSIDATRAEFQRDQLDALNQAQQALAQSQQEAAKAIQRQQRTRLLAPVSGTVQQLAVHTVGGVVTTAQSLMEIVPDDTLEVEAQIENKDIGFVYPGQPAEIKIATFPYTRYGTLPGKVIRVSNDASQDKKLGLVFKARIRLQTNRIRVENKWINLTPGMEVTADIKTGKRRVIEYFLSPLVEYTGESFRER</sequence>
<protein>
    <recommendedName>
        <fullName evidence="9">Membrane fusion protein (MFP) family protein</fullName>
    </recommendedName>
</protein>
<proteinExistence type="inferred from homology"/>
<accession>A0A4R7B342</accession>
<dbReference type="AlphaFoldDB" id="A0A4R7B342"/>
<dbReference type="NCBIfam" id="TIGR01843">
    <property type="entry name" value="type_I_hlyD"/>
    <property type="match status" value="1"/>
</dbReference>
<evidence type="ECO:0000259" key="11">
    <source>
        <dbReference type="Pfam" id="PF25988"/>
    </source>
</evidence>
<comment type="caution">
    <text evidence="13">The sequence shown here is derived from an EMBL/GenBank/DDBJ whole genome shotgun (WGS) entry which is preliminary data.</text>
</comment>
<keyword evidence="8" id="KW-0472">Membrane</keyword>
<evidence type="ECO:0000256" key="8">
    <source>
        <dbReference type="ARBA" id="ARBA00023136"/>
    </source>
</evidence>
<dbReference type="InterPro" id="IPR059040">
    <property type="entry name" value="HH_CyaD-like"/>
</dbReference>
<keyword evidence="3 9" id="KW-0813">Transport</keyword>
<keyword evidence="6" id="KW-0812">Transmembrane</keyword>
<name>A0A4R7B342_9NEIS</name>
<comment type="subcellular location">
    <subcellularLocation>
        <location evidence="1 9">Cell inner membrane</location>
        <topology evidence="1 9">Single-pass membrane protein</topology>
    </subcellularLocation>
</comment>
<dbReference type="PROSITE" id="PS00543">
    <property type="entry name" value="HLYD_FAMILY"/>
    <property type="match status" value="1"/>
</dbReference>
<evidence type="ECO:0000256" key="10">
    <source>
        <dbReference type="SAM" id="Coils"/>
    </source>
</evidence>
<dbReference type="InterPro" id="IPR058982">
    <property type="entry name" value="Beta-barrel_AprE"/>
</dbReference>
<dbReference type="Proteomes" id="UP000295611">
    <property type="component" value="Unassembled WGS sequence"/>
</dbReference>
<dbReference type="GO" id="GO:0009306">
    <property type="term" value="P:protein secretion"/>
    <property type="evidence" value="ECO:0007669"/>
    <property type="project" value="InterPro"/>
</dbReference>
<dbReference type="RefSeq" id="WP_133682085.1">
    <property type="nucleotide sequence ID" value="NZ_SNZP01000011.1"/>
</dbReference>